<comment type="similarity">
    <text evidence="1">Belongs to the UPF0696 family.</text>
</comment>
<evidence type="ECO:0000313" key="2">
    <source>
        <dbReference type="EMBL" id="KAK3669896.1"/>
    </source>
</evidence>
<accession>A0AAE0TQ28</accession>
<dbReference type="Pfam" id="PF08939">
    <property type="entry name" value="Bles03"/>
    <property type="match status" value="1"/>
</dbReference>
<dbReference type="PANTHER" id="PTHR31977">
    <property type="entry name" value="UPF0696 PROTEIN C11ORF68"/>
    <property type="match status" value="1"/>
</dbReference>
<evidence type="ECO:0000313" key="3">
    <source>
        <dbReference type="Proteomes" id="UP001274830"/>
    </source>
</evidence>
<proteinExistence type="inferred from homology"/>
<dbReference type="EMBL" id="JAUTXT010000068">
    <property type="protein sequence ID" value="KAK3669896.1"/>
    <property type="molecule type" value="Genomic_DNA"/>
</dbReference>
<dbReference type="Proteomes" id="UP001274830">
    <property type="component" value="Unassembled WGS sequence"/>
</dbReference>
<dbReference type="SUPFAM" id="SSF55418">
    <property type="entry name" value="eIF4e-like"/>
    <property type="match status" value="1"/>
</dbReference>
<comment type="caution">
    <text evidence="2">The sequence shown here is derived from an EMBL/GenBank/DDBJ whole genome shotgun (WGS) entry which is preliminary data.</text>
</comment>
<dbReference type="AlphaFoldDB" id="A0AAE0TQ28"/>
<reference evidence="2" key="1">
    <citation type="submission" date="2023-07" db="EMBL/GenBank/DDBJ databases">
        <title>Black Yeasts Isolated from many extreme environments.</title>
        <authorList>
            <person name="Coleine C."/>
            <person name="Stajich J.E."/>
            <person name="Selbmann L."/>
        </authorList>
    </citation>
    <scope>NUCLEOTIDE SEQUENCE</scope>
    <source>
        <strain evidence="2">CCFEE 5485</strain>
    </source>
</reference>
<dbReference type="Gene3D" id="3.30.760.10">
    <property type="entry name" value="RNA Cap, Translation Initiation Factor Eif4e"/>
    <property type="match status" value="1"/>
</dbReference>
<keyword evidence="3" id="KW-1185">Reference proteome</keyword>
<dbReference type="PANTHER" id="PTHR31977:SF1">
    <property type="entry name" value="UPF0696 PROTEIN C11ORF68"/>
    <property type="match status" value="1"/>
</dbReference>
<protein>
    <recommendedName>
        <fullName evidence="4">DUF1917-domain-containing protein</fullName>
    </recommendedName>
</protein>
<gene>
    <name evidence="2" type="ORF">LTR78_010207</name>
</gene>
<dbReference type="InterPro" id="IPR023398">
    <property type="entry name" value="TIF_eIF4e-like"/>
</dbReference>
<organism evidence="2 3">
    <name type="scientific">Recurvomyces mirabilis</name>
    <dbReference type="NCBI Taxonomy" id="574656"/>
    <lineage>
        <taxon>Eukaryota</taxon>
        <taxon>Fungi</taxon>
        <taxon>Dikarya</taxon>
        <taxon>Ascomycota</taxon>
        <taxon>Pezizomycotina</taxon>
        <taxon>Dothideomycetes</taxon>
        <taxon>Dothideomycetidae</taxon>
        <taxon>Mycosphaerellales</taxon>
        <taxon>Teratosphaeriaceae</taxon>
        <taxon>Recurvomyces</taxon>
    </lineage>
</organism>
<name>A0AAE0TQ28_9PEZI</name>
<dbReference type="InterPro" id="IPR015034">
    <property type="entry name" value="Bles03"/>
</dbReference>
<sequence>MSTEEYVDAVGWVSDDSEFYGNETIKARMESIVSPIPINFNTPPNIARANKKSPIALMQEAPTIAAKTAVSGRSRTLAGHTTTDLIDVSTTHRDPSAWQPHEPVLDFLRRAPVMNQATANLGPWLWVHSPRLPSHHVQQQQKTDTASFQDGGTQLLRAFKDQEAKIETSNPNKAVGIITRYLRPYREQLEDDLLQLAVSTHTTCGKWMLFPTIDDVARVWRVVAEAAAAGKLGPTCKVATYDELRPRADHLICIYTYDFTDLPDVRRVLETLVGLDLVSTSGRPIYYKCDAYTYLDLGSQNEYKIKASLYSSKDVLNGEVKALPDGPILRLLKRNGAIDTFMSG</sequence>
<evidence type="ECO:0008006" key="4">
    <source>
        <dbReference type="Google" id="ProtNLM"/>
    </source>
</evidence>
<evidence type="ECO:0000256" key="1">
    <source>
        <dbReference type="ARBA" id="ARBA00010568"/>
    </source>
</evidence>